<dbReference type="PRINTS" id="PR00792">
    <property type="entry name" value="PEPSIN"/>
</dbReference>
<keyword evidence="3" id="KW-0449">Lipoprotein</keyword>
<accession>A0A225AJX8</accession>
<dbReference type="PANTHER" id="PTHR47966">
    <property type="entry name" value="BETA-SITE APP-CLEAVING ENZYME, ISOFORM A-RELATED"/>
    <property type="match status" value="1"/>
</dbReference>
<feature type="active site" evidence="8">
    <location>
        <position position="267"/>
    </location>
</feature>
<evidence type="ECO:0000256" key="7">
    <source>
        <dbReference type="ARBA" id="ARBA00022801"/>
    </source>
</evidence>
<sequence>MVSTTFVTTILGIVALSSAHRWKNDVPGTIELPLTLVEAAAGEGPLYLVNISIGTPPQEVTVQIDTGSSDLWVFASNVECDNAYGCLGSSFVSNASRTLVDDMPNKFVYSYGSGANGTGDFVTDDLHIGGKTIKNARFGISHDAYGISPTYGIMGLGFPGGEAAVQSGLSEYNTTVMAMKNQGVINSAAFSIYLNDVDSEGSILFGGYDTAKYSGDLKTLNVIEFDDAYGQWYINLTAIGTSTISSDGSSSTSWYGNSSVAGAAFIDSGSPKIFVPGNGAMNVILDLGGEYDYSLSSSLIPCSAKNKTDVTVDVLLGGSNGPLIQIPIHQLIEPYTGGNVTIDGEEACSFGVSPGPDGFQILGDAFLRGAYTVFNMDNHTVSVADIKLNVKESKIIAL</sequence>
<dbReference type="GO" id="GO:0006508">
    <property type="term" value="P:proteolysis"/>
    <property type="evidence" value="ECO:0007669"/>
    <property type="project" value="UniProtKB-KW"/>
</dbReference>
<organism evidence="11 12">
    <name type="scientific">Talaromyces atroroseus</name>
    <dbReference type="NCBI Taxonomy" id="1441469"/>
    <lineage>
        <taxon>Eukaryota</taxon>
        <taxon>Fungi</taxon>
        <taxon>Dikarya</taxon>
        <taxon>Ascomycota</taxon>
        <taxon>Pezizomycotina</taxon>
        <taxon>Eurotiomycetes</taxon>
        <taxon>Eurotiomycetidae</taxon>
        <taxon>Eurotiales</taxon>
        <taxon>Trichocomaceae</taxon>
        <taxon>Talaromyces</taxon>
        <taxon>Talaromyces sect. Trachyspermi</taxon>
    </lineage>
</organism>
<keyword evidence="4" id="KW-0645">Protease</keyword>
<name>A0A225AJX8_TALAT</name>
<reference evidence="11 12" key="1">
    <citation type="submission" date="2015-06" db="EMBL/GenBank/DDBJ databases">
        <title>Talaromyces atroroseus IBT 11181 draft genome.</title>
        <authorList>
            <person name="Rasmussen K.B."/>
            <person name="Rasmussen S."/>
            <person name="Petersen B."/>
            <person name="Sicheritz-Ponten T."/>
            <person name="Mortensen U.H."/>
            <person name="Thrane U."/>
        </authorList>
    </citation>
    <scope>NUCLEOTIDE SEQUENCE [LARGE SCALE GENOMIC DNA]</scope>
    <source>
        <strain evidence="11 12">IBT 11181</strain>
    </source>
</reference>
<dbReference type="RefSeq" id="XP_020115940.1">
    <property type="nucleotide sequence ID" value="XM_020263857.1"/>
</dbReference>
<feature type="signal peptide" evidence="9">
    <location>
        <begin position="1"/>
        <end position="19"/>
    </location>
</feature>
<dbReference type="PROSITE" id="PS51767">
    <property type="entry name" value="PEPTIDASE_A1"/>
    <property type="match status" value="1"/>
</dbReference>
<feature type="chain" id="PRO_5012759207" description="Peptidase A1 domain-containing protein" evidence="9">
    <location>
        <begin position="20"/>
        <end position="398"/>
    </location>
</feature>
<dbReference type="Pfam" id="PF00026">
    <property type="entry name" value="Asp"/>
    <property type="match status" value="1"/>
</dbReference>
<dbReference type="PANTHER" id="PTHR47966:SF65">
    <property type="entry name" value="ASPARTIC-TYPE ENDOPEPTIDASE"/>
    <property type="match status" value="1"/>
</dbReference>
<evidence type="ECO:0000313" key="11">
    <source>
        <dbReference type="EMBL" id="OKL55819.1"/>
    </source>
</evidence>
<keyword evidence="3" id="KW-0336">GPI-anchor</keyword>
<dbReference type="OrthoDB" id="771136at2759"/>
<dbReference type="GO" id="GO:0005886">
    <property type="term" value="C:plasma membrane"/>
    <property type="evidence" value="ECO:0007669"/>
    <property type="project" value="UniProtKB-SubCell"/>
</dbReference>
<keyword evidence="3" id="KW-0472">Membrane</keyword>
<dbReference type="InterPro" id="IPR033876">
    <property type="entry name" value="SAP-like"/>
</dbReference>
<evidence type="ECO:0000256" key="9">
    <source>
        <dbReference type="SAM" id="SignalP"/>
    </source>
</evidence>
<dbReference type="AlphaFoldDB" id="A0A225AJX8"/>
<dbReference type="EMBL" id="LFMY01000017">
    <property type="protein sequence ID" value="OKL55819.1"/>
    <property type="molecule type" value="Genomic_DNA"/>
</dbReference>
<evidence type="ECO:0000256" key="2">
    <source>
        <dbReference type="ARBA" id="ARBA00007447"/>
    </source>
</evidence>
<comment type="subcellular location">
    <subcellularLocation>
        <location evidence="1">Cell membrane</location>
        <topology evidence="1">Lipid-anchor</topology>
        <topology evidence="1">GPI-anchor</topology>
    </subcellularLocation>
</comment>
<keyword evidence="7" id="KW-0378">Hydrolase</keyword>
<evidence type="ECO:0000256" key="8">
    <source>
        <dbReference type="PIRSR" id="PIRSR601461-1"/>
    </source>
</evidence>
<dbReference type="InterPro" id="IPR001461">
    <property type="entry name" value="Aspartic_peptidase_A1"/>
</dbReference>
<dbReference type="InterPro" id="IPR033121">
    <property type="entry name" value="PEPTIDASE_A1"/>
</dbReference>
<keyword evidence="5 9" id="KW-0732">Signal</keyword>
<dbReference type="GO" id="GO:0098552">
    <property type="term" value="C:side of membrane"/>
    <property type="evidence" value="ECO:0007669"/>
    <property type="project" value="UniProtKB-KW"/>
</dbReference>
<dbReference type="Proteomes" id="UP000214365">
    <property type="component" value="Unassembled WGS sequence"/>
</dbReference>
<dbReference type="InterPro" id="IPR021109">
    <property type="entry name" value="Peptidase_aspartic_dom_sf"/>
</dbReference>
<keyword evidence="3" id="KW-0325">Glycoprotein</keyword>
<comment type="similarity">
    <text evidence="2">Belongs to the peptidase A1 family.</text>
</comment>
<evidence type="ECO:0000259" key="10">
    <source>
        <dbReference type="PROSITE" id="PS51767"/>
    </source>
</evidence>
<keyword evidence="6" id="KW-0064">Aspartyl protease</keyword>
<feature type="domain" description="Peptidase A1" evidence="10">
    <location>
        <begin position="47"/>
        <end position="384"/>
    </location>
</feature>
<dbReference type="STRING" id="1441469.A0A225AJX8"/>
<keyword evidence="12" id="KW-1185">Reference proteome</keyword>
<evidence type="ECO:0000256" key="1">
    <source>
        <dbReference type="ARBA" id="ARBA00004609"/>
    </source>
</evidence>
<dbReference type="CDD" id="cd05474">
    <property type="entry name" value="SAP_like"/>
    <property type="match status" value="1"/>
</dbReference>
<evidence type="ECO:0000313" key="12">
    <source>
        <dbReference type="Proteomes" id="UP000214365"/>
    </source>
</evidence>
<evidence type="ECO:0000256" key="3">
    <source>
        <dbReference type="ARBA" id="ARBA00022622"/>
    </source>
</evidence>
<dbReference type="Gene3D" id="2.40.70.10">
    <property type="entry name" value="Acid Proteases"/>
    <property type="match status" value="2"/>
</dbReference>
<evidence type="ECO:0000256" key="4">
    <source>
        <dbReference type="ARBA" id="ARBA00022670"/>
    </source>
</evidence>
<proteinExistence type="inferred from homology"/>
<dbReference type="GO" id="GO:0004190">
    <property type="term" value="F:aspartic-type endopeptidase activity"/>
    <property type="evidence" value="ECO:0007669"/>
    <property type="project" value="UniProtKB-KW"/>
</dbReference>
<comment type="caution">
    <text evidence="11">The sequence shown here is derived from an EMBL/GenBank/DDBJ whole genome shotgun (WGS) entry which is preliminary data.</text>
</comment>
<dbReference type="GeneID" id="31008572"/>
<protein>
    <recommendedName>
        <fullName evidence="10">Peptidase A1 domain-containing protein</fullName>
    </recommendedName>
</protein>
<feature type="active site" evidence="8">
    <location>
        <position position="65"/>
    </location>
</feature>
<evidence type="ECO:0000256" key="5">
    <source>
        <dbReference type="ARBA" id="ARBA00022729"/>
    </source>
</evidence>
<evidence type="ECO:0000256" key="6">
    <source>
        <dbReference type="ARBA" id="ARBA00022750"/>
    </source>
</evidence>
<dbReference type="SUPFAM" id="SSF50630">
    <property type="entry name" value="Acid proteases"/>
    <property type="match status" value="1"/>
</dbReference>
<gene>
    <name evidence="11" type="ORF">UA08_08816</name>
</gene>